<organism evidence="1">
    <name type="scientific">Schistosoma haematobium</name>
    <name type="common">Blood fluke</name>
    <dbReference type="NCBI Taxonomy" id="6185"/>
    <lineage>
        <taxon>Eukaryota</taxon>
        <taxon>Metazoa</taxon>
        <taxon>Spiralia</taxon>
        <taxon>Lophotrochozoa</taxon>
        <taxon>Platyhelminthes</taxon>
        <taxon>Trematoda</taxon>
        <taxon>Digenea</taxon>
        <taxon>Strigeidida</taxon>
        <taxon>Schistosomatoidea</taxon>
        <taxon>Schistosomatidae</taxon>
        <taxon>Schistosoma</taxon>
    </lineage>
</organism>
<protein>
    <submittedName>
        <fullName evidence="1">Uncharacterized protein</fullName>
    </submittedName>
</protein>
<dbReference type="AlphaFoldDB" id="A0A095ATD5"/>
<dbReference type="EMBL" id="KL250918">
    <property type="protein sequence ID" value="KGB37711.1"/>
    <property type="molecule type" value="Genomic_DNA"/>
</dbReference>
<gene>
    <name evidence="1" type="ORF">MS3_06063</name>
</gene>
<dbReference type="STRING" id="6185.A0A095ATD5"/>
<reference evidence="1" key="1">
    <citation type="journal article" date="2012" name="Nat. Genet.">
        <title>Whole-genome sequence of Schistosoma haematobium.</title>
        <authorList>
            <person name="Young N.D."/>
            <person name="Jex A.R."/>
            <person name="Li B."/>
            <person name="Liu S."/>
            <person name="Yang L."/>
            <person name="Xiong Z."/>
            <person name="Li Y."/>
            <person name="Cantacessi C."/>
            <person name="Hall R.S."/>
            <person name="Xu X."/>
            <person name="Chen F."/>
            <person name="Wu X."/>
            <person name="Zerlotini A."/>
            <person name="Oliveira G."/>
            <person name="Hofmann A."/>
            <person name="Zhang G."/>
            <person name="Fang X."/>
            <person name="Kang Y."/>
            <person name="Campbell B.E."/>
            <person name="Loukas A."/>
            <person name="Ranganathan S."/>
            <person name="Rollinson D."/>
            <person name="Rinaldi G."/>
            <person name="Brindley P.J."/>
            <person name="Yang H."/>
            <person name="Wang J."/>
            <person name="Wang J."/>
            <person name="Gasser R.B."/>
        </authorList>
    </citation>
    <scope>NUCLEOTIDE SEQUENCE [LARGE SCALE GENOMIC DNA]</scope>
</reference>
<proteinExistence type="predicted"/>
<accession>A0A095ATD5</accession>
<evidence type="ECO:0000313" key="1">
    <source>
        <dbReference type="EMBL" id="KGB37711.1"/>
    </source>
</evidence>
<name>A0A095ATD5_SCHHA</name>
<sequence>MTLDGIKPRSVNSLSVTLSSLNDQVRIGPDGREYSFIHELARNLSKEAYLAASTNLKLRNDNLKLFNSGSDRNYEFANNNSNHDEDDDDEGIPLPPMSMILGTDQLDDYWHRVLLGIIEIQVDTMVVNENDFDTLKNCKRLPFIVEIKVQIKKIRINLIHLQNL</sequence>